<dbReference type="Pfam" id="PF12704">
    <property type="entry name" value="MacB_PCD"/>
    <property type="match status" value="2"/>
</dbReference>
<feature type="transmembrane region" description="Helical" evidence="6">
    <location>
        <begin position="382"/>
        <end position="405"/>
    </location>
</feature>
<keyword evidence="2" id="KW-1003">Cell membrane</keyword>
<comment type="subcellular location">
    <subcellularLocation>
        <location evidence="1">Cell membrane</location>
        <topology evidence="1">Multi-pass membrane protein</topology>
    </subcellularLocation>
</comment>
<dbReference type="InterPro" id="IPR050250">
    <property type="entry name" value="Macrolide_Exporter_MacB"/>
</dbReference>
<feature type="domain" description="ABC3 transporter permease C-terminal" evidence="7">
    <location>
        <begin position="297"/>
        <end position="406"/>
    </location>
</feature>
<feature type="transmembrane region" description="Helical" evidence="6">
    <location>
        <begin position="21"/>
        <end position="41"/>
    </location>
</feature>
<evidence type="ECO:0000313" key="10">
    <source>
        <dbReference type="Proteomes" id="UP000295260"/>
    </source>
</evidence>
<feature type="transmembrane region" description="Helical" evidence="6">
    <location>
        <begin position="341"/>
        <end position="362"/>
    </location>
</feature>
<evidence type="ECO:0000256" key="1">
    <source>
        <dbReference type="ARBA" id="ARBA00004651"/>
    </source>
</evidence>
<keyword evidence="3 6" id="KW-0812">Transmembrane</keyword>
<evidence type="ECO:0000256" key="4">
    <source>
        <dbReference type="ARBA" id="ARBA00022989"/>
    </source>
</evidence>
<proteinExistence type="predicted"/>
<comment type="caution">
    <text evidence="9">The sequence shown here is derived from an EMBL/GenBank/DDBJ whole genome shotgun (WGS) entry which is preliminary data.</text>
</comment>
<dbReference type="OrthoDB" id="8740261at2"/>
<evidence type="ECO:0000259" key="7">
    <source>
        <dbReference type="Pfam" id="PF02687"/>
    </source>
</evidence>
<protein>
    <submittedName>
        <fullName evidence="9">Putative ABC transport system permease protein</fullName>
    </submittedName>
</protein>
<organism evidence="9 10">
    <name type="scientific">Flavobacterium dankookense</name>
    <dbReference type="NCBI Taxonomy" id="706186"/>
    <lineage>
        <taxon>Bacteria</taxon>
        <taxon>Pseudomonadati</taxon>
        <taxon>Bacteroidota</taxon>
        <taxon>Flavobacteriia</taxon>
        <taxon>Flavobacteriales</taxon>
        <taxon>Flavobacteriaceae</taxon>
        <taxon>Flavobacterium</taxon>
    </lineage>
</organism>
<dbReference type="InterPro" id="IPR025857">
    <property type="entry name" value="MacB_PCD"/>
</dbReference>
<evidence type="ECO:0000256" key="6">
    <source>
        <dbReference type="SAM" id="Phobius"/>
    </source>
</evidence>
<dbReference type="PANTHER" id="PTHR30572">
    <property type="entry name" value="MEMBRANE COMPONENT OF TRANSPORTER-RELATED"/>
    <property type="match status" value="1"/>
</dbReference>
<dbReference type="InterPro" id="IPR003838">
    <property type="entry name" value="ABC3_permease_C"/>
</dbReference>
<dbReference type="AlphaFoldDB" id="A0A4R6QAH1"/>
<keyword evidence="4 6" id="KW-1133">Transmembrane helix</keyword>
<keyword evidence="5 6" id="KW-0472">Membrane</keyword>
<accession>A0A4R6QAH1</accession>
<sequence>MLKNWLHLFLYQIKNNKLFTALNVLGLSIGIAGLIFAILYWNDEQSYNAWNPNKDKVFQSISQVAPDMYWASNVAALKTYFEKDFPELEAYCYLENWYYEELVQYKSKKEILKITDSQNKFFEFFPFPFVKGSPKTALKDNASMAISTKAAERLFGNEDPIGKEVRYSGRTFVIRGVYEITGKSSLMPEAVTNLIEPKIQENINHWGNFNHGLLLKLKNPGDAPKVVARMEKIMFENRVVRWAKEEGISVDEWLKKNGQQSTMFTLEPLSKSRLHSVTDGFAEGKGNYQFLMIMLGLSILILILSIVNYINLATANAIKRAKEVGVRKIIGASKMNIIKQFIFETTLITLLSILLSLVIVELSLPYYNEFLNKKLIIHGEQFYLQLILIFFFTIAVAGIFPAIYVSNFETLKVLKGNFGRSKSGIWLRNGMLVMQFAIATFFIIGSYIVYQQVQFLNTKDLGFKGEQVLSIRYRNIYDWKQKDYKQKLFSRYYMIKDQVSKIKGVEQVSTGAFDFGNGSGSSSSFDYNGITVQGQNMGIDFGMLEMMKIGLKEGRYLTEKLASDTINKMLINETSMKLMKEKNPLGKEVEWNGNKLKIVGVVKDFNLYSPQAEVPPMVFFHFKTIDWMLQNASRIHVKVDGKNMEQTIADIEKFWTKNVDSEYPFEYDFVDKAYARTYEAYVKQRNLFSLLNVIVILIAIFGLFALASYSIQRRMKEIAIRKTLGAETNVLLKELSKQYVFFCIIGFLIAVFPVYYLLEKWLENFASRIEISFVPFVVGFVVLLILTLIVVLSRAYQATRLDVLKYLKYE</sequence>
<evidence type="ECO:0000256" key="5">
    <source>
        <dbReference type="ARBA" id="ARBA00023136"/>
    </source>
</evidence>
<reference evidence="9 10" key="1">
    <citation type="submission" date="2019-03" db="EMBL/GenBank/DDBJ databases">
        <title>Genomic Encyclopedia of Archaeal and Bacterial Type Strains, Phase II (KMG-II): from individual species to whole genera.</title>
        <authorList>
            <person name="Goeker M."/>
        </authorList>
    </citation>
    <scope>NUCLEOTIDE SEQUENCE [LARGE SCALE GENOMIC DNA]</scope>
    <source>
        <strain evidence="9 10">DSM 25687</strain>
    </source>
</reference>
<dbReference type="Proteomes" id="UP000295260">
    <property type="component" value="Unassembled WGS sequence"/>
</dbReference>
<feature type="transmembrane region" description="Helical" evidence="6">
    <location>
        <begin position="426"/>
        <end position="450"/>
    </location>
</feature>
<feature type="transmembrane region" description="Helical" evidence="6">
    <location>
        <begin position="739"/>
        <end position="758"/>
    </location>
</feature>
<evidence type="ECO:0000256" key="2">
    <source>
        <dbReference type="ARBA" id="ARBA00022475"/>
    </source>
</evidence>
<gene>
    <name evidence="9" type="ORF">BC748_1977</name>
</gene>
<dbReference type="EMBL" id="SNXR01000014">
    <property type="protein sequence ID" value="TDP58743.1"/>
    <property type="molecule type" value="Genomic_DNA"/>
</dbReference>
<dbReference type="RefSeq" id="WP_133533239.1">
    <property type="nucleotide sequence ID" value="NZ_SNXR01000014.1"/>
</dbReference>
<evidence type="ECO:0000259" key="8">
    <source>
        <dbReference type="Pfam" id="PF12704"/>
    </source>
</evidence>
<keyword evidence="10" id="KW-1185">Reference proteome</keyword>
<evidence type="ECO:0000313" key="9">
    <source>
        <dbReference type="EMBL" id="TDP58743.1"/>
    </source>
</evidence>
<feature type="transmembrane region" description="Helical" evidence="6">
    <location>
        <begin position="773"/>
        <end position="792"/>
    </location>
</feature>
<feature type="domain" description="MacB-like periplasmic core" evidence="8">
    <location>
        <begin position="20"/>
        <end position="232"/>
    </location>
</feature>
<name>A0A4R6QAH1_9FLAO</name>
<feature type="transmembrane region" description="Helical" evidence="6">
    <location>
        <begin position="687"/>
        <end position="711"/>
    </location>
</feature>
<feature type="domain" description="ABC3 transporter permease C-terminal" evidence="7">
    <location>
        <begin position="691"/>
        <end position="801"/>
    </location>
</feature>
<dbReference type="GO" id="GO:0022857">
    <property type="term" value="F:transmembrane transporter activity"/>
    <property type="evidence" value="ECO:0007669"/>
    <property type="project" value="TreeGrafter"/>
</dbReference>
<feature type="transmembrane region" description="Helical" evidence="6">
    <location>
        <begin position="290"/>
        <end position="312"/>
    </location>
</feature>
<feature type="domain" description="MacB-like periplasmic core" evidence="8">
    <location>
        <begin position="437"/>
        <end position="653"/>
    </location>
</feature>
<dbReference type="GO" id="GO:0005886">
    <property type="term" value="C:plasma membrane"/>
    <property type="evidence" value="ECO:0007669"/>
    <property type="project" value="UniProtKB-SubCell"/>
</dbReference>
<evidence type="ECO:0000256" key="3">
    <source>
        <dbReference type="ARBA" id="ARBA00022692"/>
    </source>
</evidence>
<dbReference type="PANTHER" id="PTHR30572:SF18">
    <property type="entry name" value="ABC-TYPE MACROLIDE FAMILY EXPORT SYSTEM PERMEASE COMPONENT 2"/>
    <property type="match status" value="1"/>
</dbReference>
<dbReference type="Pfam" id="PF02687">
    <property type="entry name" value="FtsX"/>
    <property type="match status" value="2"/>
</dbReference>